<evidence type="ECO:0000313" key="1">
    <source>
        <dbReference type="EMBL" id="KAK3768044.1"/>
    </source>
</evidence>
<evidence type="ECO:0000313" key="2">
    <source>
        <dbReference type="Proteomes" id="UP001283361"/>
    </source>
</evidence>
<accession>A0AAE1DET0</accession>
<dbReference type="InterPro" id="IPR036397">
    <property type="entry name" value="RNaseH_sf"/>
</dbReference>
<gene>
    <name evidence="1" type="ORF">RRG08_045863</name>
</gene>
<dbReference type="AlphaFoldDB" id="A0AAE1DET0"/>
<reference evidence="1" key="1">
    <citation type="journal article" date="2023" name="G3 (Bethesda)">
        <title>A reference genome for the long-term kleptoplast-retaining sea slug Elysia crispata morphotype clarki.</title>
        <authorList>
            <person name="Eastman K.E."/>
            <person name="Pendleton A.L."/>
            <person name="Shaikh M.A."/>
            <person name="Suttiyut T."/>
            <person name="Ogas R."/>
            <person name="Tomko P."/>
            <person name="Gavelis G."/>
            <person name="Widhalm J.R."/>
            <person name="Wisecaver J.H."/>
        </authorList>
    </citation>
    <scope>NUCLEOTIDE SEQUENCE</scope>
    <source>
        <strain evidence="1">ECLA1</strain>
    </source>
</reference>
<dbReference type="EMBL" id="JAWDGP010004075">
    <property type="protein sequence ID" value="KAK3768044.1"/>
    <property type="molecule type" value="Genomic_DNA"/>
</dbReference>
<protein>
    <submittedName>
        <fullName evidence="1">Uncharacterized protein</fullName>
    </submittedName>
</protein>
<name>A0AAE1DET0_9GAST</name>
<organism evidence="1 2">
    <name type="scientific">Elysia crispata</name>
    <name type="common">lettuce slug</name>
    <dbReference type="NCBI Taxonomy" id="231223"/>
    <lineage>
        <taxon>Eukaryota</taxon>
        <taxon>Metazoa</taxon>
        <taxon>Spiralia</taxon>
        <taxon>Lophotrochozoa</taxon>
        <taxon>Mollusca</taxon>
        <taxon>Gastropoda</taxon>
        <taxon>Heterobranchia</taxon>
        <taxon>Euthyneura</taxon>
        <taxon>Panpulmonata</taxon>
        <taxon>Sacoglossa</taxon>
        <taxon>Placobranchoidea</taxon>
        <taxon>Plakobranchidae</taxon>
        <taxon>Elysia</taxon>
    </lineage>
</organism>
<proteinExistence type="predicted"/>
<dbReference type="GO" id="GO:0003676">
    <property type="term" value="F:nucleic acid binding"/>
    <property type="evidence" value="ECO:0007669"/>
    <property type="project" value="InterPro"/>
</dbReference>
<dbReference type="Proteomes" id="UP001283361">
    <property type="component" value="Unassembled WGS sequence"/>
</dbReference>
<sequence>MVSRSILRRHRIPHDLLANNMPFNSFRNQMQQLSKECLSNITTNSPRYAQFNGQNEPYLQTVNALLWKAVEENRDANSALLSYGNTPLGVLGTSPA</sequence>
<comment type="caution">
    <text evidence="1">The sequence shown here is derived from an EMBL/GenBank/DDBJ whole genome shotgun (WGS) entry which is preliminary data.</text>
</comment>
<keyword evidence="2" id="KW-1185">Reference proteome</keyword>
<dbReference type="Gene3D" id="3.30.420.10">
    <property type="entry name" value="Ribonuclease H-like superfamily/Ribonuclease H"/>
    <property type="match status" value="1"/>
</dbReference>